<dbReference type="AlphaFoldDB" id="A0A6H1UJ94"/>
<reference evidence="13 14" key="1">
    <citation type="submission" date="2020-04" db="EMBL/GenBank/DDBJ databases">
        <title>Ferrimonas sp. S7 isolated from sea water.</title>
        <authorList>
            <person name="Bae S.S."/>
            <person name="Baek K."/>
        </authorList>
    </citation>
    <scope>NUCLEOTIDE SEQUENCE [LARGE SCALE GENOMIC DNA]</scope>
    <source>
        <strain evidence="13 14">S7</strain>
    </source>
</reference>
<name>A0A6H1UJ94_9GAMM</name>
<comment type="subcellular location">
    <subcellularLocation>
        <location evidence="2">Cell inner membrane</location>
        <topology evidence="2">Multi-pass membrane protein</topology>
    </subcellularLocation>
</comment>
<keyword evidence="6" id="KW-1003">Cell membrane</keyword>
<comment type="subunit">
    <text evidence="11">Component of the lipopolysaccharide transport and assembly complex. The LptBFG transporter is composed of two ATP-binding proteins (LptB) and two transmembrane proteins (LptF and LptG).</text>
</comment>
<evidence type="ECO:0000256" key="7">
    <source>
        <dbReference type="ARBA" id="ARBA00022519"/>
    </source>
</evidence>
<evidence type="ECO:0000256" key="12">
    <source>
        <dbReference type="SAM" id="Phobius"/>
    </source>
</evidence>
<keyword evidence="14" id="KW-1185">Reference proteome</keyword>
<keyword evidence="7" id="KW-0997">Cell inner membrane</keyword>
<dbReference type="KEGG" id="fes:HER31_18425"/>
<dbReference type="Pfam" id="PF03739">
    <property type="entry name" value="LptF_LptG"/>
    <property type="match status" value="1"/>
</dbReference>
<organism evidence="13 14">
    <name type="scientific">Ferrimonas lipolytica</name>
    <dbReference type="NCBI Taxonomy" id="2724191"/>
    <lineage>
        <taxon>Bacteria</taxon>
        <taxon>Pseudomonadati</taxon>
        <taxon>Pseudomonadota</taxon>
        <taxon>Gammaproteobacteria</taxon>
        <taxon>Alteromonadales</taxon>
        <taxon>Ferrimonadaceae</taxon>
        <taxon>Ferrimonas</taxon>
    </lineage>
</organism>
<dbReference type="GO" id="GO:0055085">
    <property type="term" value="P:transmembrane transport"/>
    <property type="evidence" value="ECO:0007669"/>
    <property type="project" value="InterPro"/>
</dbReference>
<keyword evidence="10 12" id="KW-0472">Membrane</keyword>
<comment type="function">
    <text evidence="1">Part of the ABC transporter complex LptBFG involved in the translocation of lipopolysaccharide (LPS) from the inner membrane to the outer membrane.</text>
</comment>
<dbReference type="InterPro" id="IPR005495">
    <property type="entry name" value="LptG/LptF_permease"/>
</dbReference>
<protein>
    <recommendedName>
        <fullName evidence="4">Lipopolysaccharide export system permease protein LptF</fullName>
    </recommendedName>
</protein>
<evidence type="ECO:0000256" key="11">
    <source>
        <dbReference type="ARBA" id="ARBA00026081"/>
    </source>
</evidence>
<dbReference type="PANTHER" id="PTHR33529:SF7">
    <property type="entry name" value="LIPOPOLYSACCHARIDE EXPORT SYSTEM PERMEASE PROTEIN LPTF"/>
    <property type="match status" value="1"/>
</dbReference>
<proteinExistence type="inferred from homology"/>
<keyword evidence="8 12" id="KW-0812">Transmembrane</keyword>
<keyword evidence="9 12" id="KW-1133">Transmembrane helix</keyword>
<accession>A0A6H1UJ94</accession>
<dbReference type="PANTHER" id="PTHR33529">
    <property type="entry name" value="SLR0882 PROTEIN-RELATED"/>
    <property type="match status" value="1"/>
</dbReference>
<dbReference type="EMBL" id="CP051180">
    <property type="protein sequence ID" value="QIZ78699.1"/>
    <property type="molecule type" value="Genomic_DNA"/>
</dbReference>
<evidence type="ECO:0000313" key="13">
    <source>
        <dbReference type="EMBL" id="QIZ78699.1"/>
    </source>
</evidence>
<dbReference type="InterPro" id="IPR030922">
    <property type="entry name" value="LptF"/>
</dbReference>
<dbReference type="NCBIfam" id="TIGR04407">
    <property type="entry name" value="LptF_YjgP"/>
    <property type="match status" value="1"/>
</dbReference>
<evidence type="ECO:0000256" key="9">
    <source>
        <dbReference type="ARBA" id="ARBA00022989"/>
    </source>
</evidence>
<feature type="transmembrane region" description="Helical" evidence="12">
    <location>
        <begin position="335"/>
        <end position="355"/>
    </location>
</feature>
<evidence type="ECO:0000256" key="10">
    <source>
        <dbReference type="ARBA" id="ARBA00023136"/>
    </source>
</evidence>
<evidence type="ECO:0000256" key="4">
    <source>
        <dbReference type="ARBA" id="ARBA00014213"/>
    </source>
</evidence>
<evidence type="ECO:0000256" key="6">
    <source>
        <dbReference type="ARBA" id="ARBA00022475"/>
    </source>
</evidence>
<evidence type="ECO:0000256" key="3">
    <source>
        <dbReference type="ARBA" id="ARBA00007725"/>
    </source>
</evidence>
<comment type="similarity">
    <text evidence="3">Belongs to the LptF/LptG family.</text>
</comment>
<dbReference type="GO" id="GO:0043190">
    <property type="term" value="C:ATP-binding cassette (ABC) transporter complex"/>
    <property type="evidence" value="ECO:0007669"/>
    <property type="project" value="InterPro"/>
</dbReference>
<dbReference type="Proteomes" id="UP000501602">
    <property type="component" value="Chromosome"/>
</dbReference>
<evidence type="ECO:0000256" key="5">
    <source>
        <dbReference type="ARBA" id="ARBA00022448"/>
    </source>
</evidence>
<dbReference type="RefSeq" id="WP_168662913.1">
    <property type="nucleotide sequence ID" value="NZ_CP051180.1"/>
</dbReference>
<evidence type="ECO:0000256" key="8">
    <source>
        <dbReference type="ARBA" id="ARBA00022692"/>
    </source>
</evidence>
<evidence type="ECO:0000313" key="14">
    <source>
        <dbReference type="Proteomes" id="UP000501602"/>
    </source>
</evidence>
<sequence>MILLKYLLKEALKSQMAVLAVLLTIFVSQQFVRILADAADGQFPGQLVATILALNLPELLTLILPLSLFLGVMTAHGRMYADSEMTVLHAVGVSEWYVTRVTLMLAVLMAGISAYSTLYLAPWAKEVEYQVLEEAKADAGLSSIVQGRFQKTGNGQAVVYVEDIEKGKLSKVFVAQLPKAVEGEVFTTEDASTSIVMADGGSILEEQNGSRRLVLDDGTRINGVINQLEYSQIKFSEYEMEIREQQAEAQRRKMSALTVQQLLDDGSIDAMAELHWRIAIPFSLPLLVLIAVPMSRVNVRQGKYAKMIPAILIFLGYFGLMMAGRKALENGSVPIQMGLWWIHATAFLIGIILVGKGRPSGRKFLSKFRFRKSAEKAA</sequence>
<evidence type="ECO:0000256" key="2">
    <source>
        <dbReference type="ARBA" id="ARBA00004429"/>
    </source>
</evidence>
<evidence type="ECO:0000256" key="1">
    <source>
        <dbReference type="ARBA" id="ARBA00002265"/>
    </source>
</evidence>
<feature type="transmembrane region" description="Helical" evidence="12">
    <location>
        <begin position="304"/>
        <end position="323"/>
    </location>
</feature>
<keyword evidence="5" id="KW-0813">Transport</keyword>
<feature type="transmembrane region" description="Helical" evidence="12">
    <location>
        <begin position="101"/>
        <end position="121"/>
    </location>
</feature>
<gene>
    <name evidence="13" type="primary">lptF</name>
    <name evidence="13" type="ORF">HER31_18425</name>
</gene>
<dbReference type="GO" id="GO:0015920">
    <property type="term" value="P:lipopolysaccharide transport"/>
    <property type="evidence" value="ECO:0007669"/>
    <property type="project" value="TreeGrafter"/>
</dbReference>